<organism evidence="1 2">
    <name type="scientific">Lindgomyces ingoldianus</name>
    <dbReference type="NCBI Taxonomy" id="673940"/>
    <lineage>
        <taxon>Eukaryota</taxon>
        <taxon>Fungi</taxon>
        <taxon>Dikarya</taxon>
        <taxon>Ascomycota</taxon>
        <taxon>Pezizomycotina</taxon>
        <taxon>Dothideomycetes</taxon>
        <taxon>Pleosporomycetidae</taxon>
        <taxon>Pleosporales</taxon>
        <taxon>Lindgomycetaceae</taxon>
        <taxon>Lindgomyces</taxon>
    </lineage>
</organism>
<dbReference type="EMBL" id="MU003517">
    <property type="protein sequence ID" value="KAF2468087.1"/>
    <property type="molecule type" value="Genomic_DNA"/>
</dbReference>
<keyword evidence="2" id="KW-1185">Reference proteome</keyword>
<proteinExistence type="predicted"/>
<reference evidence="1" key="1">
    <citation type="journal article" date="2020" name="Stud. Mycol.">
        <title>101 Dothideomycetes genomes: a test case for predicting lifestyles and emergence of pathogens.</title>
        <authorList>
            <person name="Haridas S."/>
            <person name="Albert R."/>
            <person name="Binder M."/>
            <person name="Bloem J."/>
            <person name="Labutti K."/>
            <person name="Salamov A."/>
            <person name="Andreopoulos B."/>
            <person name="Baker S."/>
            <person name="Barry K."/>
            <person name="Bills G."/>
            <person name="Bluhm B."/>
            <person name="Cannon C."/>
            <person name="Castanera R."/>
            <person name="Culley D."/>
            <person name="Daum C."/>
            <person name="Ezra D."/>
            <person name="Gonzalez J."/>
            <person name="Henrissat B."/>
            <person name="Kuo A."/>
            <person name="Liang C."/>
            <person name="Lipzen A."/>
            <person name="Lutzoni F."/>
            <person name="Magnuson J."/>
            <person name="Mondo S."/>
            <person name="Nolan M."/>
            <person name="Ohm R."/>
            <person name="Pangilinan J."/>
            <person name="Park H.-J."/>
            <person name="Ramirez L."/>
            <person name="Alfaro M."/>
            <person name="Sun H."/>
            <person name="Tritt A."/>
            <person name="Yoshinaga Y."/>
            <person name="Zwiers L.-H."/>
            <person name="Turgeon B."/>
            <person name="Goodwin S."/>
            <person name="Spatafora J."/>
            <person name="Crous P."/>
            <person name="Grigoriev I."/>
        </authorList>
    </citation>
    <scope>NUCLEOTIDE SEQUENCE</scope>
    <source>
        <strain evidence="1">ATCC 200398</strain>
    </source>
</reference>
<name>A0ACB6QP79_9PLEO</name>
<protein>
    <submittedName>
        <fullName evidence="1">Uncharacterized protein</fullName>
    </submittedName>
</protein>
<accession>A0ACB6QP79</accession>
<evidence type="ECO:0000313" key="1">
    <source>
        <dbReference type="EMBL" id="KAF2468087.1"/>
    </source>
</evidence>
<sequence length="232" mass="26941">MIIPTTLTLTSISFSIKQGSQPYHTSIWQTTFVYCCTVVENLNICTKFMLTFCHMEHSRIACSSLKYFDLEYWRPGFLLCRCRKSVSIKYQNTLVYVMAYLSAFLISHIFLEIKRFFLFVPNQVLDGTLDGGRVLCMDNWFGARIGLDFFFHRKRVGYPCVMKNSVWGREYKRVATVLASHGLHSSTPGKGSISPRANITSHRDKASRYFQRQAFNIKQHQLFNPSANYFYP</sequence>
<comment type="caution">
    <text evidence="1">The sequence shown here is derived from an EMBL/GenBank/DDBJ whole genome shotgun (WGS) entry which is preliminary data.</text>
</comment>
<gene>
    <name evidence="1" type="ORF">BDR25DRAFT_357842</name>
</gene>
<evidence type="ECO:0000313" key="2">
    <source>
        <dbReference type="Proteomes" id="UP000799755"/>
    </source>
</evidence>
<dbReference type="Proteomes" id="UP000799755">
    <property type="component" value="Unassembled WGS sequence"/>
</dbReference>